<gene>
    <name evidence="1" type="ORF">AAND1436_LOCUS15104</name>
</gene>
<proteinExistence type="predicted"/>
<name>A0A7S2C2G1_9DINO</name>
<dbReference type="EMBL" id="HBGQ01030578">
    <property type="protein sequence ID" value="CAD9413773.1"/>
    <property type="molecule type" value="Transcribed_RNA"/>
</dbReference>
<protein>
    <submittedName>
        <fullName evidence="1">Uncharacterized protein</fullName>
    </submittedName>
</protein>
<evidence type="ECO:0000313" key="1">
    <source>
        <dbReference type="EMBL" id="CAD9413773.1"/>
    </source>
</evidence>
<accession>A0A7S2C2G1</accession>
<sequence length="132" mass="14724">MGCYGDNAPWDCTKNFQRFSSASNFADYIQKVDIRCQTLEGLVKESGARLDDMGMVVVDAEGKDAVILLALVDREDFKPGFIMWEDSHKYRDASQDLVRALRQRGYKVGAKSDMVTTNGRVSDSGNFVAVLE</sequence>
<reference evidence="1" key="1">
    <citation type="submission" date="2021-01" db="EMBL/GenBank/DDBJ databases">
        <authorList>
            <person name="Corre E."/>
            <person name="Pelletier E."/>
            <person name="Niang G."/>
            <person name="Scheremetjew M."/>
            <person name="Finn R."/>
            <person name="Kale V."/>
            <person name="Holt S."/>
            <person name="Cochrane G."/>
            <person name="Meng A."/>
            <person name="Brown T."/>
            <person name="Cohen L."/>
        </authorList>
    </citation>
    <scope>NUCLEOTIDE SEQUENCE</scope>
    <source>
        <strain evidence="1">CCMP2222</strain>
    </source>
</reference>
<dbReference type="AlphaFoldDB" id="A0A7S2C2G1"/>
<organism evidence="1">
    <name type="scientific">Alexandrium andersonii</name>
    <dbReference type="NCBI Taxonomy" id="327968"/>
    <lineage>
        <taxon>Eukaryota</taxon>
        <taxon>Sar</taxon>
        <taxon>Alveolata</taxon>
        <taxon>Dinophyceae</taxon>
        <taxon>Gonyaulacales</taxon>
        <taxon>Pyrocystaceae</taxon>
        <taxon>Alexandrium</taxon>
    </lineage>
</organism>